<keyword evidence="2" id="KW-1185">Reference proteome</keyword>
<protein>
    <submittedName>
        <fullName evidence="1">Uncharacterized protein</fullName>
    </submittedName>
</protein>
<comment type="caution">
    <text evidence="1">The sequence shown here is derived from an EMBL/GenBank/DDBJ whole genome shotgun (WGS) entry which is preliminary data.</text>
</comment>
<proteinExistence type="predicted"/>
<dbReference type="Proteomes" id="UP000799755">
    <property type="component" value="Unassembled WGS sequence"/>
</dbReference>
<name>A0ACB6QPA6_9PLEO</name>
<sequence length="251" mass="28630">MASGSQNCREYEKAFWWSLLSLATAEEHPMFQLKRGMAESRTGALCWVDVERWSAASEGFSSRDFGRSRLRCRKPCRVRLKFDVDLATTICVRNDALVKACVKTRSKLNIDPKCERKGGPPQHLIRGRYLSVLFSIFVSLVMMQECCIDWLGLVTISMTGCSNYVLLSFFTIVCDPMTGSETRLGLDIRFDLTSDSIWLRLISMPDKHNRLLYSPERVEKCIVLLEGELLHLVALQVKKIDFIVVMFQGAE</sequence>
<dbReference type="EMBL" id="MU003518">
    <property type="protein sequence ID" value="KAF2467932.1"/>
    <property type="molecule type" value="Genomic_DNA"/>
</dbReference>
<evidence type="ECO:0000313" key="1">
    <source>
        <dbReference type="EMBL" id="KAF2467932.1"/>
    </source>
</evidence>
<organism evidence="1 2">
    <name type="scientific">Lindgomyces ingoldianus</name>
    <dbReference type="NCBI Taxonomy" id="673940"/>
    <lineage>
        <taxon>Eukaryota</taxon>
        <taxon>Fungi</taxon>
        <taxon>Dikarya</taxon>
        <taxon>Ascomycota</taxon>
        <taxon>Pezizomycotina</taxon>
        <taxon>Dothideomycetes</taxon>
        <taxon>Pleosporomycetidae</taxon>
        <taxon>Pleosporales</taxon>
        <taxon>Lindgomycetaceae</taxon>
        <taxon>Lindgomyces</taxon>
    </lineage>
</organism>
<gene>
    <name evidence="1" type="ORF">BDR25DRAFT_358182</name>
</gene>
<evidence type="ECO:0000313" key="2">
    <source>
        <dbReference type="Proteomes" id="UP000799755"/>
    </source>
</evidence>
<accession>A0ACB6QPA6</accession>
<reference evidence="1" key="1">
    <citation type="journal article" date="2020" name="Stud. Mycol.">
        <title>101 Dothideomycetes genomes: a test case for predicting lifestyles and emergence of pathogens.</title>
        <authorList>
            <person name="Haridas S."/>
            <person name="Albert R."/>
            <person name="Binder M."/>
            <person name="Bloem J."/>
            <person name="Labutti K."/>
            <person name="Salamov A."/>
            <person name="Andreopoulos B."/>
            <person name="Baker S."/>
            <person name="Barry K."/>
            <person name="Bills G."/>
            <person name="Bluhm B."/>
            <person name="Cannon C."/>
            <person name="Castanera R."/>
            <person name="Culley D."/>
            <person name="Daum C."/>
            <person name="Ezra D."/>
            <person name="Gonzalez J."/>
            <person name="Henrissat B."/>
            <person name="Kuo A."/>
            <person name="Liang C."/>
            <person name="Lipzen A."/>
            <person name="Lutzoni F."/>
            <person name="Magnuson J."/>
            <person name="Mondo S."/>
            <person name="Nolan M."/>
            <person name="Ohm R."/>
            <person name="Pangilinan J."/>
            <person name="Park H.-J."/>
            <person name="Ramirez L."/>
            <person name="Alfaro M."/>
            <person name="Sun H."/>
            <person name="Tritt A."/>
            <person name="Yoshinaga Y."/>
            <person name="Zwiers L.-H."/>
            <person name="Turgeon B."/>
            <person name="Goodwin S."/>
            <person name="Spatafora J."/>
            <person name="Crous P."/>
            <person name="Grigoriev I."/>
        </authorList>
    </citation>
    <scope>NUCLEOTIDE SEQUENCE</scope>
    <source>
        <strain evidence="1">ATCC 200398</strain>
    </source>
</reference>